<dbReference type="SUPFAM" id="SSF51261">
    <property type="entry name" value="Duplicated hybrid motif"/>
    <property type="match status" value="1"/>
</dbReference>
<evidence type="ECO:0000256" key="2">
    <source>
        <dbReference type="SAM" id="MobiDB-lite"/>
    </source>
</evidence>
<dbReference type="EMBL" id="WMLF01000504">
    <property type="protein sequence ID" value="MBB1246479.1"/>
    <property type="molecule type" value="Genomic_DNA"/>
</dbReference>
<proteinExistence type="predicted"/>
<dbReference type="CDD" id="cd12797">
    <property type="entry name" value="M23_peptidase"/>
    <property type="match status" value="1"/>
</dbReference>
<protein>
    <submittedName>
        <fullName evidence="5">M23 family metallopeptidase</fullName>
    </submittedName>
</protein>
<dbReference type="Proteomes" id="UP000766698">
    <property type="component" value="Unassembled WGS sequence"/>
</dbReference>
<keyword evidence="6" id="KW-1185">Reference proteome</keyword>
<name>A0ABR6EPM3_9ACTN</name>
<feature type="signal peptide" evidence="3">
    <location>
        <begin position="1"/>
        <end position="29"/>
    </location>
</feature>
<dbReference type="InterPro" id="IPR050570">
    <property type="entry name" value="Cell_wall_metabolism_enzyme"/>
</dbReference>
<reference evidence="6" key="1">
    <citation type="journal article" date="2020" name="Syst. Appl. Microbiol.">
        <title>Streptomyces alkaliterrae sp. nov., isolated from an alkaline soil, and emended descriptions of Streptomyces alkaliphilus, Streptomyces calidiresistens and Streptomyces durbertensis.</title>
        <authorList>
            <person name="Swiecimska M."/>
            <person name="Golinska P."/>
            <person name="Nouioui I."/>
            <person name="Wypij M."/>
            <person name="Rai M."/>
            <person name="Sangal V."/>
            <person name="Goodfellow M."/>
        </authorList>
    </citation>
    <scope>NUCLEOTIDE SEQUENCE [LARGE SCALE GENOMIC DNA]</scope>
    <source>
        <strain evidence="6">DSM 104538</strain>
    </source>
</reference>
<dbReference type="PANTHER" id="PTHR21666">
    <property type="entry name" value="PEPTIDASE-RELATED"/>
    <property type="match status" value="1"/>
</dbReference>
<feature type="region of interest" description="Disordered" evidence="2">
    <location>
        <begin position="66"/>
        <end position="90"/>
    </location>
</feature>
<feature type="domain" description="M23ase beta-sheet core" evidence="4">
    <location>
        <begin position="268"/>
        <end position="365"/>
    </location>
</feature>
<evidence type="ECO:0000259" key="4">
    <source>
        <dbReference type="Pfam" id="PF01551"/>
    </source>
</evidence>
<feature type="coiled-coil region" evidence="1">
    <location>
        <begin position="152"/>
        <end position="211"/>
    </location>
</feature>
<keyword evidence="3" id="KW-0732">Signal</keyword>
<dbReference type="InterPro" id="IPR011055">
    <property type="entry name" value="Dup_hybrid_motif"/>
</dbReference>
<keyword evidence="1" id="KW-0175">Coiled coil</keyword>
<dbReference type="InterPro" id="IPR016047">
    <property type="entry name" value="M23ase_b-sheet_dom"/>
</dbReference>
<feature type="region of interest" description="Disordered" evidence="2">
    <location>
        <begin position="25"/>
        <end position="52"/>
    </location>
</feature>
<dbReference type="RefSeq" id="WP_182857736.1">
    <property type="nucleotide sequence ID" value="NZ_WMLF01000504.1"/>
</dbReference>
<evidence type="ECO:0000256" key="1">
    <source>
        <dbReference type="SAM" id="Coils"/>
    </source>
</evidence>
<dbReference type="Pfam" id="PF01551">
    <property type="entry name" value="Peptidase_M23"/>
    <property type="match status" value="1"/>
</dbReference>
<feature type="compositionally biased region" description="Low complexity" evidence="2">
    <location>
        <begin position="25"/>
        <end position="43"/>
    </location>
</feature>
<evidence type="ECO:0000313" key="5">
    <source>
        <dbReference type="EMBL" id="MBB1246479.1"/>
    </source>
</evidence>
<sequence>MFRRPSRQGRLTAALLGALLLSSPATPEAAASQTSTTAAPTNAVGRPSGEPAGEVSALYRKAADAARSHERARLRSRAQRHTADRLAAAARDKRREYGELRRAVGVVAATHYRTGIAPGMGLVLARSPEEYLDRRSMLRQGNRAAAHLLHTTDRARNQLAEREQAAERALARLRATERERLRVRRQVEAELVRAERRAAEQRAAARRAAERRGASRAAVRAVVVHRSGCPAGRTATGAGRAGGWSKPVAGGYRLTAGFGSRGGRWASGHTGLDFAVPTGTPVRAVGPGVVVRTGCGDSYGVQIVLRHPDGHHTQYAHLSLLQVTPGQRVEGGQQIGLSGTTGNSSGPHLHFEARTGAGPGTAVNPAPWLRARGVTV</sequence>
<accession>A0ABR6EPM3</accession>
<gene>
    <name evidence="5" type="ORF">GL263_23420</name>
</gene>
<dbReference type="Gene3D" id="2.70.70.10">
    <property type="entry name" value="Glucose Permease (Domain IIA)"/>
    <property type="match status" value="1"/>
</dbReference>
<dbReference type="PANTHER" id="PTHR21666:SF270">
    <property type="entry name" value="MUREIN HYDROLASE ACTIVATOR ENVC"/>
    <property type="match status" value="1"/>
</dbReference>
<feature type="chain" id="PRO_5046814156" evidence="3">
    <location>
        <begin position="30"/>
        <end position="376"/>
    </location>
</feature>
<evidence type="ECO:0000256" key="3">
    <source>
        <dbReference type="SAM" id="SignalP"/>
    </source>
</evidence>
<evidence type="ECO:0000313" key="6">
    <source>
        <dbReference type="Proteomes" id="UP000766698"/>
    </source>
</evidence>
<organism evidence="5 6">
    <name type="scientific">Streptomyces durbertensis</name>
    <dbReference type="NCBI Taxonomy" id="2448886"/>
    <lineage>
        <taxon>Bacteria</taxon>
        <taxon>Bacillati</taxon>
        <taxon>Actinomycetota</taxon>
        <taxon>Actinomycetes</taxon>
        <taxon>Kitasatosporales</taxon>
        <taxon>Streptomycetaceae</taxon>
        <taxon>Streptomyces</taxon>
    </lineage>
</organism>
<comment type="caution">
    <text evidence="5">The sequence shown here is derived from an EMBL/GenBank/DDBJ whole genome shotgun (WGS) entry which is preliminary data.</text>
</comment>